<feature type="domain" description="ABC transporter" evidence="5">
    <location>
        <begin position="5"/>
        <end position="236"/>
    </location>
</feature>
<organism evidence="6 7">
    <name type="scientific">Sulfobacillus thermotolerans</name>
    <dbReference type="NCBI Taxonomy" id="338644"/>
    <lineage>
        <taxon>Bacteria</taxon>
        <taxon>Bacillati</taxon>
        <taxon>Bacillota</taxon>
        <taxon>Clostridia</taxon>
        <taxon>Eubacteriales</taxon>
        <taxon>Clostridiales Family XVII. Incertae Sedis</taxon>
        <taxon>Sulfobacillus</taxon>
    </lineage>
</organism>
<sequence length="283" mass="32336">MTAALQVSGLHHGYFNRGQYTEILQDISFSVPKGSFVCIVGPSGAGKTTLFNLLARFMPVQQGTILLDGSADNAQRDKLGYMLQKDLLFPWRTILDNVLLGLDIHRRRDRRHIERAHEYLRRYGLEGYAHAYPNQLSGGMRQRAALIRTLMVEPSLILLDEPFSALDYQTRLLLENELLEINRREHRTMMLVTHDIGEAISLADRVIVLSHRPAHVKAIHEIRLTISGTRTPWEARKAPEYHTYFDILWQELGLQMEMAGGMSASGRETENRDQQSLQATNFQ</sequence>
<keyword evidence="2" id="KW-0547">Nucleotide-binding</keyword>
<evidence type="ECO:0000313" key="7">
    <source>
        <dbReference type="Proteomes" id="UP000325292"/>
    </source>
</evidence>
<keyword evidence="7" id="KW-1185">Reference proteome</keyword>
<dbReference type="PROSITE" id="PS50893">
    <property type="entry name" value="ABC_TRANSPORTER_2"/>
    <property type="match status" value="1"/>
</dbReference>
<dbReference type="PANTHER" id="PTHR42788:SF21">
    <property type="entry name" value="ABC TRANSPORTER ATP-BINDING PROTEIN"/>
    <property type="match status" value="1"/>
</dbReference>
<feature type="compositionally biased region" description="Polar residues" evidence="4">
    <location>
        <begin position="274"/>
        <end position="283"/>
    </location>
</feature>
<dbReference type="InterPro" id="IPR003593">
    <property type="entry name" value="AAA+_ATPase"/>
</dbReference>
<dbReference type="PANTHER" id="PTHR42788">
    <property type="entry name" value="TAURINE IMPORT ATP-BINDING PROTEIN-RELATED"/>
    <property type="match status" value="1"/>
</dbReference>
<dbReference type="InterPro" id="IPR017871">
    <property type="entry name" value="ABC_transporter-like_CS"/>
</dbReference>
<name>A0ABM6RSN1_9FIRM</name>
<evidence type="ECO:0000256" key="1">
    <source>
        <dbReference type="ARBA" id="ARBA00022448"/>
    </source>
</evidence>
<evidence type="ECO:0000313" key="6">
    <source>
        <dbReference type="EMBL" id="AUW94332.1"/>
    </source>
</evidence>
<keyword evidence="3" id="KW-0067">ATP-binding</keyword>
<dbReference type="SUPFAM" id="SSF52540">
    <property type="entry name" value="P-loop containing nucleoside triphosphate hydrolases"/>
    <property type="match status" value="1"/>
</dbReference>
<evidence type="ECO:0000259" key="5">
    <source>
        <dbReference type="PROSITE" id="PS50893"/>
    </source>
</evidence>
<feature type="region of interest" description="Disordered" evidence="4">
    <location>
        <begin position="262"/>
        <end position="283"/>
    </location>
</feature>
<gene>
    <name evidence="6" type="ORF">BXT84_10600</name>
</gene>
<proteinExistence type="predicted"/>
<protein>
    <recommendedName>
        <fullName evidence="5">ABC transporter domain-containing protein</fullName>
    </recommendedName>
</protein>
<dbReference type="EMBL" id="CP019454">
    <property type="protein sequence ID" value="AUW94332.1"/>
    <property type="molecule type" value="Genomic_DNA"/>
</dbReference>
<dbReference type="Pfam" id="PF00005">
    <property type="entry name" value="ABC_tran"/>
    <property type="match status" value="1"/>
</dbReference>
<accession>A0ABM6RSN1</accession>
<dbReference type="InterPro" id="IPR003439">
    <property type="entry name" value="ABC_transporter-like_ATP-bd"/>
</dbReference>
<reference evidence="6 7" key="1">
    <citation type="journal article" date="2019" name="Sci. Rep.">
        <title>Sulfobacillus thermotolerans: new insights into resistance and metabolic capacities of acidophilic chemolithotrophs.</title>
        <authorList>
            <person name="Panyushkina A.E."/>
            <person name="Babenko V.V."/>
            <person name="Nikitina A.S."/>
            <person name="Selezneva O.V."/>
            <person name="Tsaplina I.A."/>
            <person name="Letarova M.A."/>
            <person name="Kostryukova E.S."/>
            <person name="Letarov A.V."/>
        </authorList>
    </citation>
    <scope>NUCLEOTIDE SEQUENCE [LARGE SCALE GENOMIC DNA]</scope>
    <source>
        <strain evidence="6 7">Kr1</strain>
    </source>
</reference>
<dbReference type="InterPro" id="IPR050166">
    <property type="entry name" value="ABC_transporter_ATP-bind"/>
</dbReference>
<dbReference type="SMART" id="SM00382">
    <property type="entry name" value="AAA"/>
    <property type="match status" value="1"/>
</dbReference>
<dbReference type="CDD" id="cd03293">
    <property type="entry name" value="ABC_NrtD_SsuB_transporters"/>
    <property type="match status" value="1"/>
</dbReference>
<dbReference type="InterPro" id="IPR027417">
    <property type="entry name" value="P-loop_NTPase"/>
</dbReference>
<dbReference type="PROSITE" id="PS00211">
    <property type="entry name" value="ABC_TRANSPORTER_1"/>
    <property type="match status" value="1"/>
</dbReference>
<evidence type="ECO:0000256" key="2">
    <source>
        <dbReference type="ARBA" id="ARBA00022741"/>
    </source>
</evidence>
<keyword evidence="1" id="KW-0813">Transport</keyword>
<evidence type="ECO:0000256" key="3">
    <source>
        <dbReference type="ARBA" id="ARBA00022840"/>
    </source>
</evidence>
<dbReference type="Proteomes" id="UP000325292">
    <property type="component" value="Chromosome"/>
</dbReference>
<dbReference type="Gene3D" id="3.40.50.300">
    <property type="entry name" value="P-loop containing nucleotide triphosphate hydrolases"/>
    <property type="match status" value="1"/>
</dbReference>
<evidence type="ECO:0000256" key="4">
    <source>
        <dbReference type="SAM" id="MobiDB-lite"/>
    </source>
</evidence>